<name>A0A6A3LMN6_9STRA</name>
<evidence type="ECO:0000313" key="2">
    <source>
        <dbReference type="Proteomes" id="UP000435112"/>
    </source>
</evidence>
<dbReference type="Proteomes" id="UP000435112">
    <property type="component" value="Unassembled WGS sequence"/>
</dbReference>
<protein>
    <recommendedName>
        <fullName evidence="3">Integrase catalytic domain-containing protein</fullName>
    </recommendedName>
</protein>
<dbReference type="AlphaFoldDB" id="A0A6A3LMN6"/>
<dbReference type="EMBL" id="QXFU01000782">
    <property type="protein sequence ID" value="KAE9020781.1"/>
    <property type="molecule type" value="Genomic_DNA"/>
</dbReference>
<evidence type="ECO:0008006" key="3">
    <source>
        <dbReference type="Google" id="ProtNLM"/>
    </source>
</evidence>
<dbReference type="OrthoDB" id="103796at2759"/>
<gene>
    <name evidence="1" type="ORF">PR002_g12441</name>
</gene>
<reference evidence="1 2" key="1">
    <citation type="submission" date="2018-09" db="EMBL/GenBank/DDBJ databases">
        <title>Genomic investigation of the strawberry pathogen Phytophthora fragariae indicates pathogenicity is determined by transcriptional variation in three key races.</title>
        <authorList>
            <person name="Adams T.M."/>
            <person name="Armitage A.D."/>
            <person name="Sobczyk M.K."/>
            <person name="Bates H.J."/>
            <person name="Dunwell J.M."/>
            <person name="Nellist C.F."/>
            <person name="Harrison R.J."/>
        </authorList>
    </citation>
    <scope>NUCLEOTIDE SEQUENCE [LARGE SCALE GENOMIC DNA]</scope>
    <source>
        <strain evidence="1 2">SCRP324</strain>
    </source>
</reference>
<comment type="caution">
    <text evidence="1">The sequence shown here is derived from an EMBL/GenBank/DDBJ whole genome shotgun (WGS) entry which is preliminary data.</text>
</comment>
<organism evidence="1 2">
    <name type="scientific">Phytophthora rubi</name>
    <dbReference type="NCBI Taxonomy" id="129364"/>
    <lineage>
        <taxon>Eukaryota</taxon>
        <taxon>Sar</taxon>
        <taxon>Stramenopiles</taxon>
        <taxon>Oomycota</taxon>
        <taxon>Peronosporomycetes</taxon>
        <taxon>Peronosporales</taxon>
        <taxon>Peronosporaceae</taxon>
        <taxon>Phytophthora</taxon>
    </lineage>
</organism>
<proteinExistence type="predicted"/>
<evidence type="ECO:0000313" key="1">
    <source>
        <dbReference type="EMBL" id="KAE9020781.1"/>
    </source>
</evidence>
<sequence length="73" mass="8189">MHVTARDGYTGLINIVVEPFHLEMVYPLREKNSSAQLEAIKDCIARLKAYAPSYRVAFLKSDNAQEYVGSDIA</sequence>
<accession>A0A6A3LMN6</accession>